<evidence type="ECO:0000313" key="4">
    <source>
        <dbReference type="EMBL" id="KRG48727.1"/>
    </source>
</evidence>
<organism evidence="4 5">
    <name type="scientific">Stenotrophomonas beteli</name>
    <dbReference type="NCBI Taxonomy" id="3384461"/>
    <lineage>
        <taxon>Bacteria</taxon>
        <taxon>Pseudomonadati</taxon>
        <taxon>Pseudomonadota</taxon>
        <taxon>Gammaproteobacteria</taxon>
        <taxon>Lysobacterales</taxon>
        <taxon>Lysobacteraceae</taxon>
        <taxon>Stenotrophomonas</taxon>
        <taxon>Stenotrophomonas maltophilia group</taxon>
    </lineage>
</organism>
<reference evidence="4 5" key="1">
    <citation type="journal article" date="2016" name="Front. Microbiol.">
        <title>Genome Sequence of Type Strains of Genus Stenotrophomonas.</title>
        <authorList>
            <person name="Patil P.P."/>
            <person name="Midha S."/>
            <person name="Kumar S."/>
            <person name="Patil P.B."/>
        </authorList>
    </citation>
    <scope>NUCLEOTIDE SEQUENCE [LARGE SCALE GENOMIC DNA]</scope>
    <source>
        <strain evidence="4 5">LMG 978</strain>
    </source>
</reference>
<feature type="signal peptide" evidence="2">
    <location>
        <begin position="1"/>
        <end position="28"/>
    </location>
</feature>
<dbReference type="AlphaFoldDB" id="A0A0R0B4W7"/>
<comment type="caution">
    <text evidence="4">The sequence shown here is derived from an EMBL/GenBank/DDBJ whole genome shotgun (WGS) entry which is preliminary data.</text>
</comment>
<feature type="domain" description="Aminotransferase class V" evidence="3">
    <location>
        <begin position="84"/>
        <end position="386"/>
    </location>
</feature>
<keyword evidence="5" id="KW-1185">Reference proteome</keyword>
<accession>A0A0R0B4W7</accession>
<dbReference type="PROSITE" id="PS51318">
    <property type="entry name" value="TAT"/>
    <property type="match status" value="1"/>
</dbReference>
<sequence>MDGTRRSLLRAGTLLPAAAALSSLPAMAATRYAAPMQIPATTVAPDVLARDEGYWSAVASHFDITDEVNHLENGYWGAMGRETLDSYQHHTAEVNRGNAWYGRRQFPAQYMAVQRQVAELLGVGADEIALTRGATEAMLALIGGYNRLQPGDQVLYADIDYDSMIGAMRWLQQRRGVQVERIALPAVPDHAQILQAYEAAFARLPRLKLVLLTQVSHRHGLVLPVAEIAERARARGIDVIVDAAHGFGQIDYAVPQLKADFVGINLHKWIGAPVGVGAMYVRRGRVADLDPYMGETDDGRVGSRVHTGTVNFAAYLALPEAIALHRRIGAINKQARLRYLRERWTLPARQMAHIEVLSSPDPALASALASFRLRGHASVADNIALQKRLLDEHRIFTTHRDGLDSGACVRVTPSVFTRPEQMDALVQALSALD</sequence>
<dbReference type="InterPro" id="IPR015422">
    <property type="entry name" value="PyrdxlP-dep_Trfase_small"/>
</dbReference>
<dbReference type="InterPro" id="IPR006311">
    <property type="entry name" value="TAT_signal"/>
</dbReference>
<dbReference type="EMBL" id="LLXV01000055">
    <property type="protein sequence ID" value="KRG48727.1"/>
    <property type="molecule type" value="Genomic_DNA"/>
</dbReference>
<dbReference type="Gene3D" id="3.90.1150.10">
    <property type="entry name" value="Aspartate Aminotransferase, domain 1"/>
    <property type="match status" value="1"/>
</dbReference>
<dbReference type="OrthoDB" id="9764293at2"/>
<dbReference type="PANTHER" id="PTHR43092">
    <property type="entry name" value="L-CYSTEINE DESULFHYDRASE"/>
    <property type="match status" value="1"/>
</dbReference>
<dbReference type="PANTHER" id="PTHR43092:SF6">
    <property type="entry name" value="BLR1280 PROTEIN"/>
    <property type="match status" value="1"/>
</dbReference>
<keyword evidence="2" id="KW-0732">Signal</keyword>
<proteinExistence type="predicted"/>
<protein>
    <submittedName>
        <fullName evidence="4">Penicillin epimerase</fullName>
    </submittedName>
</protein>
<keyword evidence="1" id="KW-0663">Pyridoxal phosphate</keyword>
<dbReference type="InterPro" id="IPR015424">
    <property type="entry name" value="PyrdxlP-dep_Trfase"/>
</dbReference>
<evidence type="ECO:0000313" key="5">
    <source>
        <dbReference type="Proteomes" id="UP000051757"/>
    </source>
</evidence>
<dbReference type="InterPro" id="IPR000192">
    <property type="entry name" value="Aminotrans_V_dom"/>
</dbReference>
<name>A0A0R0B4W7_9GAMM</name>
<dbReference type="Gene3D" id="3.40.640.10">
    <property type="entry name" value="Type I PLP-dependent aspartate aminotransferase-like (Major domain)"/>
    <property type="match status" value="1"/>
</dbReference>
<dbReference type="Pfam" id="PF00266">
    <property type="entry name" value="Aminotran_5"/>
    <property type="match status" value="1"/>
</dbReference>
<evidence type="ECO:0000256" key="2">
    <source>
        <dbReference type="SAM" id="SignalP"/>
    </source>
</evidence>
<evidence type="ECO:0000256" key="1">
    <source>
        <dbReference type="ARBA" id="ARBA00022898"/>
    </source>
</evidence>
<dbReference type="InterPro" id="IPR015421">
    <property type="entry name" value="PyrdxlP-dep_Trfase_major"/>
</dbReference>
<dbReference type="Proteomes" id="UP000051757">
    <property type="component" value="Unassembled WGS sequence"/>
</dbReference>
<dbReference type="SUPFAM" id="SSF53383">
    <property type="entry name" value="PLP-dependent transferases"/>
    <property type="match status" value="1"/>
</dbReference>
<evidence type="ECO:0000259" key="3">
    <source>
        <dbReference type="Pfam" id="PF00266"/>
    </source>
</evidence>
<feature type="chain" id="PRO_5006391858" evidence="2">
    <location>
        <begin position="29"/>
        <end position="433"/>
    </location>
</feature>
<gene>
    <name evidence="4" type="ORF">ARC23_02570</name>
</gene>